<comment type="caution">
    <text evidence="3">The sequence shown here is derived from an EMBL/GenBank/DDBJ whole genome shotgun (WGS) entry which is preliminary data.</text>
</comment>
<evidence type="ECO:0000259" key="2">
    <source>
        <dbReference type="Pfam" id="PF07992"/>
    </source>
</evidence>
<name>A0A6G0JU41_9STRA</name>
<dbReference type="Gene3D" id="3.50.50.60">
    <property type="entry name" value="FAD/NAD(P)-binding domain"/>
    <property type="match status" value="2"/>
</dbReference>
<proteinExistence type="predicted"/>
<gene>
    <name evidence="3" type="ORF">PF010_g27366</name>
</gene>
<evidence type="ECO:0000313" key="3">
    <source>
        <dbReference type="EMBL" id="KAE9067686.1"/>
    </source>
</evidence>
<sequence length="134" mass="15151">MRGYLLKHRQRRTTETSPNVGPKIGNRVAKQATIWYAPRDGRFDILSFCDREIIRNLTYEMQSNGARFLLGEAVKKVETTDNRVKVFFESGRVLSADALLYTVGHQASTNGLNTGSNRTAATPTAEYVWNLLNR</sequence>
<evidence type="ECO:0000256" key="1">
    <source>
        <dbReference type="SAM" id="MobiDB-lite"/>
    </source>
</evidence>
<accession>A0A6G0JU41</accession>
<feature type="region of interest" description="Disordered" evidence="1">
    <location>
        <begin position="1"/>
        <end position="22"/>
    </location>
</feature>
<feature type="domain" description="FAD/NAD(P)-binding" evidence="2">
    <location>
        <begin position="44"/>
        <end position="113"/>
    </location>
</feature>
<dbReference type="GO" id="GO:0016491">
    <property type="term" value="F:oxidoreductase activity"/>
    <property type="evidence" value="ECO:0007669"/>
    <property type="project" value="InterPro"/>
</dbReference>
<evidence type="ECO:0000313" key="4">
    <source>
        <dbReference type="Proteomes" id="UP000488956"/>
    </source>
</evidence>
<dbReference type="InterPro" id="IPR023753">
    <property type="entry name" value="FAD/NAD-binding_dom"/>
</dbReference>
<dbReference type="EMBL" id="QXFX01003664">
    <property type="protein sequence ID" value="KAE9067686.1"/>
    <property type="molecule type" value="Genomic_DNA"/>
</dbReference>
<reference evidence="3 4" key="1">
    <citation type="submission" date="2018-09" db="EMBL/GenBank/DDBJ databases">
        <title>Genomic investigation of the strawberry pathogen Phytophthora fragariae indicates pathogenicity is determined by transcriptional variation in three key races.</title>
        <authorList>
            <person name="Adams T.M."/>
            <person name="Armitage A.D."/>
            <person name="Sobczyk M.K."/>
            <person name="Bates H.J."/>
            <person name="Dunwell J.M."/>
            <person name="Nellist C.F."/>
            <person name="Harrison R.J."/>
        </authorList>
    </citation>
    <scope>NUCLEOTIDE SEQUENCE [LARGE SCALE GENOMIC DNA]</scope>
    <source>
        <strain evidence="3 4">ONT-3</strain>
    </source>
</reference>
<dbReference type="Proteomes" id="UP000488956">
    <property type="component" value="Unassembled WGS sequence"/>
</dbReference>
<dbReference type="SUPFAM" id="SSF51905">
    <property type="entry name" value="FAD/NAD(P)-binding domain"/>
    <property type="match status" value="1"/>
</dbReference>
<dbReference type="AlphaFoldDB" id="A0A6G0JU41"/>
<dbReference type="Pfam" id="PF07992">
    <property type="entry name" value="Pyr_redox_2"/>
    <property type="match status" value="1"/>
</dbReference>
<organism evidence="3 4">
    <name type="scientific">Phytophthora fragariae</name>
    <dbReference type="NCBI Taxonomy" id="53985"/>
    <lineage>
        <taxon>Eukaryota</taxon>
        <taxon>Sar</taxon>
        <taxon>Stramenopiles</taxon>
        <taxon>Oomycota</taxon>
        <taxon>Peronosporomycetes</taxon>
        <taxon>Peronosporales</taxon>
        <taxon>Peronosporaceae</taxon>
        <taxon>Phytophthora</taxon>
    </lineage>
</organism>
<protein>
    <recommendedName>
        <fullName evidence="2">FAD/NAD(P)-binding domain-containing protein</fullName>
    </recommendedName>
</protein>
<dbReference type="InterPro" id="IPR036188">
    <property type="entry name" value="FAD/NAD-bd_sf"/>
</dbReference>
<feature type="compositionally biased region" description="Basic residues" evidence="1">
    <location>
        <begin position="1"/>
        <end position="11"/>
    </location>
</feature>